<proteinExistence type="predicted"/>
<keyword evidence="1" id="KW-0560">Oxidoreductase</keyword>
<dbReference type="Gene3D" id="2.60.120.620">
    <property type="entry name" value="q2cbj1_9rhob like domain"/>
    <property type="match status" value="1"/>
</dbReference>
<dbReference type="OrthoDB" id="3562306at2"/>
<evidence type="ECO:0000313" key="2">
    <source>
        <dbReference type="Proteomes" id="UP000315252"/>
    </source>
</evidence>
<protein>
    <submittedName>
        <fullName evidence="1">Phytanoyl-CoA dioxygenase</fullName>
    </submittedName>
</protein>
<keyword evidence="2" id="KW-1185">Reference proteome</keyword>
<dbReference type="GO" id="GO:0001561">
    <property type="term" value="P:fatty acid alpha-oxidation"/>
    <property type="evidence" value="ECO:0007669"/>
    <property type="project" value="InterPro"/>
</dbReference>
<accession>A0A545TPN3</accession>
<dbReference type="Proteomes" id="UP000315252">
    <property type="component" value="Unassembled WGS sequence"/>
</dbReference>
<gene>
    <name evidence="1" type="ORF">FKG95_15900</name>
</gene>
<dbReference type="SUPFAM" id="SSF51197">
    <property type="entry name" value="Clavaminate synthase-like"/>
    <property type="match status" value="1"/>
</dbReference>
<dbReference type="Pfam" id="PF05721">
    <property type="entry name" value="PhyH"/>
    <property type="match status" value="1"/>
</dbReference>
<name>A0A545TPN3_9PROT</name>
<dbReference type="EMBL" id="VHSH01000005">
    <property type="protein sequence ID" value="TQV79148.1"/>
    <property type="molecule type" value="Genomic_DNA"/>
</dbReference>
<organism evidence="1 2">
    <name type="scientific">Denitrobaculum tricleocarpae</name>
    <dbReference type="NCBI Taxonomy" id="2591009"/>
    <lineage>
        <taxon>Bacteria</taxon>
        <taxon>Pseudomonadati</taxon>
        <taxon>Pseudomonadota</taxon>
        <taxon>Alphaproteobacteria</taxon>
        <taxon>Rhodospirillales</taxon>
        <taxon>Rhodospirillaceae</taxon>
        <taxon>Denitrobaculum</taxon>
    </lineage>
</organism>
<keyword evidence="1" id="KW-0223">Dioxygenase</keyword>
<reference evidence="1 2" key="1">
    <citation type="submission" date="2019-06" db="EMBL/GenBank/DDBJ databases">
        <title>Whole genome sequence for Rhodospirillaceae sp. R148.</title>
        <authorList>
            <person name="Wang G."/>
        </authorList>
    </citation>
    <scope>NUCLEOTIDE SEQUENCE [LARGE SCALE GENOMIC DNA]</scope>
    <source>
        <strain evidence="1 2">R148</strain>
    </source>
</reference>
<dbReference type="GO" id="GO:0048244">
    <property type="term" value="F:phytanoyl-CoA dioxygenase activity"/>
    <property type="evidence" value="ECO:0007669"/>
    <property type="project" value="InterPro"/>
</dbReference>
<dbReference type="PANTHER" id="PTHR21308">
    <property type="entry name" value="PHYTANOYL-COA ALPHA-HYDROXYLASE"/>
    <property type="match status" value="1"/>
</dbReference>
<dbReference type="InterPro" id="IPR008775">
    <property type="entry name" value="Phytyl_CoA_dOase-like"/>
</dbReference>
<evidence type="ECO:0000313" key="1">
    <source>
        <dbReference type="EMBL" id="TQV79148.1"/>
    </source>
</evidence>
<comment type="caution">
    <text evidence="1">The sequence shown here is derived from an EMBL/GenBank/DDBJ whole genome shotgun (WGS) entry which is preliminary data.</text>
</comment>
<sequence>MPVMATEIPQAAAYFDADDCDLAEFVAITSASLNAKQVPHASAIKASIPLYDLSALGPALNSPDARRALMAEWAQVLGDGSGVLVLKNAYADTACIDAATQIFNRIIAAEKQAKGGGADHFATAGNNDRIWNALQKLCEQAPDVFALYFSSPAVDAVCEAWLGPGYQMTAQVNLVRPGAAAQEAHRDYHLGFQTNEVSRLYPAHVHLLSPTLTLQGGIAHCDMPVESGPTKLLPFSQRYAAGYTAWRRPDFRAHFEAHCVQLPLSKGDAFFFNPALFHAAGANSSSDVQRMANLLQISSAFGRAMETIDRQGMCERLYPVLLSLLETGRLSPARLQAVIAASAEGYSFPTNLDLDPPLDGLAPETQQALFHRALAAHWTEDAFREALVRQAKRQQSR</sequence>
<dbReference type="AlphaFoldDB" id="A0A545TPN3"/>
<dbReference type="InterPro" id="IPR047128">
    <property type="entry name" value="PhyH"/>
</dbReference>
<dbReference type="PANTHER" id="PTHR21308:SF8">
    <property type="entry name" value="PHYTANOYL-COA DIOXYGENASE FAMILY PROTEIN (AFU_ORTHOLOGUE AFUA_2G09620)"/>
    <property type="match status" value="1"/>
</dbReference>